<gene>
    <name evidence="1" type="ORF">WG66_9737</name>
</gene>
<accession>A0A0W0FMW2</accession>
<organism evidence="1 2">
    <name type="scientific">Moniliophthora roreri</name>
    <name type="common">Frosty pod rot fungus</name>
    <name type="synonym">Monilia roreri</name>
    <dbReference type="NCBI Taxonomy" id="221103"/>
    <lineage>
        <taxon>Eukaryota</taxon>
        <taxon>Fungi</taxon>
        <taxon>Dikarya</taxon>
        <taxon>Basidiomycota</taxon>
        <taxon>Agaricomycotina</taxon>
        <taxon>Agaricomycetes</taxon>
        <taxon>Agaricomycetidae</taxon>
        <taxon>Agaricales</taxon>
        <taxon>Marasmiineae</taxon>
        <taxon>Marasmiaceae</taxon>
        <taxon>Moniliophthora</taxon>
    </lineage>
</organism>
<dbReference type="Proteomes" id="UP000054988">
    <property type="component" value="Unassembled WGS sequence"/>
</dbReference>
<dbReference type="AlphaFoldDB" id="A0A0W0FMW2"/>
<dbReference type="EMBL" id="LATX01001829">
    <property type="protein sequence ID" value="KTB37676.1"/>
    <property type="molecule type" value="Genomic_DNA"/>
</dbReference>
<evidence type="ECO:0000313" key="1">
    <source>
        <dbReference type="EMBL" id="KTB37676.1"/>
    </source>
</evidence>
<name>A0A0W0FMW2_MONRR</name>
<comment type="caution">
    <text evidence="1">The sequence shown here is derived from an EMBL/GenBank/DDBJ whole genome shotgun (WGS) entry which is preliminary data.</text>
</comment>
<proteinExistence type="predicted"/>
<evidence type="ECO:0000313" key="2">
    <source>
        <dbReference type="Proteomes" id="UP000054988"/>
    </source>
</evidence>
<protein>
    <submittedName>
        <fullName evidence="1">Uncharacterized protein</fullName>
    </submittedName>
</protein>
<reference evidence="1 2" key="1">
    <citation type="submission" date="2015-12" db="EMBL/GenBank/DDBJ databases">
        <title>Draft genome sequence of Moniliophthora roreri, the causal agent of frosty pod rot of cacao.</title>
        <authorList>
            <person name="Aime M.C."/>
            <person name="Diaz-Valderrama J.R."/>
            <person name="Kijpornyongpan T."/>
            <person name="Phillips-Mora W."/>
        </authorList>
    </citation>
    <scope>NUCLEOTIDE SEQUENCE [LARGE SCALE GENOMIC DNA]</scope>
    <source>
        <strain evidence="1 2">MCA 2952</strain>
    </source>
</reference>
<sequence length="126" mass="13666">MGLIHNHILGHIFTNIFPGNSPVWNIDVGESSEWIRATTQVQQIGNLSPDYFEPIPGPQETPPASGCIVESPGIWYSIDIAIPDSPLEQCHALQVGSPAEDNHRQAKTLYSQIDDDVGGVGANEHV</sequence>